<dbReference type="InterPro" id="IPR041611">
    <property type="entry name" value="SKICH"/>
</dbReference>
<dbReference type="EMBL" id="JAPDFW010000073">
    <property type="protein sequence ID" value="KAJ5073628.1"/>
    <property type="molecule type" value="Genomic_DNA"/>
</dbReference>
<name>A0A9Q0LLJ7_ANAIG</name>
<evidence type="ECO:0000313" key="3">
    <source>
        <dbReference type="Proteomes" id="UP001149090"/>
    </source>
</evidence>
<protein>
    <recommendedName>
        <fullName evidence="1">SKICH domain-containing protein</fullName>
    </recommendedName>
</protein>
<dbReference type="Gene3D" id="2.60.40.2840">
    <property type="match status" value="6"/>
</dbReference>
<dbReference type="PANTHER" id="PTHR35362:SF1">
    <property type="entry name" value="SKICH DOMAIN-CONTAINING PROTEIN"/>
    <property type="match status" value="1"/>
</dbReference>
<feature type="domain" description="SKICH" evidence="1">
    <location>
        <begin position="144"/>
        <end position="229"/>
    </location>
</feature>
<organism evidence="2 3">
    <name type="scientific">Anaeramoeba ignava</name>
    <name type="common">Anaerobic marine amoeba</name>
    <dbReference type="NCBI Taxonomy" id="1746090"/>
    <lineage>
        <taxon>Eukaryota</taxon>
        <taxon>Metamonada</taxon>
        <taxon>Anaeramoebidae</taxon>
        <taxon>Anaeramoeba</taxon>
    </lineage>
</organism>
<dbReference type="Pfam" id="PF17751">
    <property type="entry name" value="SKICH"/>
    <property type="match status" value="1"/>
</dbReference>
<reference evidence="2" key="1">
    <citation type="submission" date="2022-10" db="EMBL/GenBank/DDBJ databases">
        <title>Novel sulphate-reducing endosymbionts in the free-living metamonad Anaeramoeba.</title>
        <authorList>
            <person name="Jerlstrom-Hultqvist J."/>
            <person name="Cepicka I."/>
            <person name="Gallot-Lavallee L."/>
            <person name="Salas-Leiva D."/>
            <person name="Curtis B.A."/>
            <person name="Zahonova K."/>
            <person name="Pipaliya S."/>
            <person name="Dacks J."/>
            <person name="Roger A.J."/>
        </authorList>
    </citation>
    <scope>NUCLEOTIDE SEQUENCE</scope>
    <source>
        <strain evidence="2">BMAN</strain>
    </source>
</reference>
<evidence type="ECO:0000259" key="1">
    <source>
        <dbReference type="Pfam" id="PF17751"/>
    </source>
</evidence>
<dbReference type="Proteomes" id="UP001149090">
    <property type="component" value="Unassembled WGS sequence"/>
</dbReference>
<proteinExistence type="predicted"/>
<keyword evidence="3" id="KW-1185">Reference proteome</keyword>
<evidence type="ECO:0000313" key="2">
    <source>
        <dbReference type="EMBL" id="KAJ5073628.1"/>
    </source>
</evidence>
<dbReference type="PANTHER" id="PTHR35362">
    <property type="entry name" value="ANK_REP_REGION DOMAIN-CONTAINING PROTEIN"/>
    <property type="match status" value="1"/>
</dbReference>
<dbReference type="AlphaFoldDB" id="A0A9Q0LLJ7"/>
<sequence>MNRNLYQVRYLPNDQYKSILVSEVFEIPILHKPKLTANLKNPKKVIVQWEFPDAYQPNYYDWIGLFFKDEANINFLSWKYNTNTTRKGKLEFPLFHFQTNEEREFVFRYLPNNKYQEIGESEPFKLKYEIKNIELSIPKQEFEYGESVTVEWNFPKEFPVSSKDWIGLYYSTSNSKQYITYQYNSSSTRKGKATFDFSLFKNTDILNTFQMRYLPQDSYFLQFSSKPFRFKFLQKSGIEIPTKNPQFGSPLYFQIKLPEDYTPNISDSFAIFFNESIDQNTNQEPDPLLEIRNTQLSRFGILNFQLDFDLQKKIDELGNQNQSNLFVIKYISHSSLNEKKILLVSSPFKIDNIQNIKLTVSKKQISFGESIDVGWELPGYYHPNYYDWIGLYVKGTPNNSYLTYQYNSFESIKGKMTFDIGNFITDQDQIFEFRYLPNDKYISIAESEEIKVKSKFKKQTKLTVSKKQISFGESIDVEWELPKNYKPNYHDWIGLYVKGTPNNSYLTYQYNNDTSIKGKMTFDIGNFITDQDQIFEFRYLPKDRYISIAESEEIKVKSEFKKQTKLTVSKNQISFGESIDVEWELPENYKPNYHDWIGLYVKGTPNNSYLTYQYNNDTSIKGKMTFDIGNFITDQDQIFEFRYLPKDRYLSIAESEEIKVKSEFKKQTKLTVSKNQISFGESIDVGWELPDYYHPNYHDWIGLYVKGTPNNSYLTYQYNSSSTINGKMTFSIWNYIKDQDQIFEFRYLPNDRYLSIAESEGIQVRQIVGGEINTSSFESKIGDRITISWQLPNDYEPQKNDQLIFFRKQFQSKDQEMPKNFQFICYNEKCERKGEAEFIIKSGGGMIAEEFAIGYTFSYSFVICQSPIIVQPSDFIGIKILNKRINFGDKIQVLWSLPSFFNPSENDSIAFFSPKISKAIYDKESFENNSQALYSGFVELKPNFAQKYNQNEIFAVGYFGYYDFFPIYRSEPFEIQLKNVGKNLQVDLLNLFLRQEFCDLTINYLDGKYSSSPIDFIDEI</sequence>
<comment type="caution">
    <text evidence="2">The sequence shown here is derived from an EMBL/GenBank/DDBJ whole genome shotgun (WGS) entry which is preliminary data.</text>
</comment>
<accession>A0A9Q0LLJ7</accession>
<dbReference type="OrthoDB" id="10683348at2759"/>
<gene>
    <name evidence="2" type="ORF">M0811_08465</name>
</gene>